<feature type="domain" description="AB hydrolase-1" evidence="1">
    <location>
        <begin position="33"/>
        <end position="251"/>
    </location>
</feature>
<name>A0AAN7H6V5_9PEZI</name>
<dbReference type="SUPFAM" id="SSF53474">
    <property type="entry name" value="alpha/beta-Hydrolases"/>
    <property type="match status" value="1"/>
</dbReference>
<dbReference type="Gene3D" id="3.40.50.1820">
    <property type="entry name" value="alpha/beta hydrolase"/>
    <property type="match status" value="1"/>
</dbReference>
<dbReference type="AlphaFoldDB" id="A0AAN7H6V5"/>
<proteinExistence type="predicted"/>
<dbReference type="Pfam" id="PF12697">
    <property type="entry name" value="Abhydrolase_6"/>
    <property type="match status" value="1"/>
</dbReference>
<keyword evidence="3" id="KW-1185">Reference proteome</keyword>
<dbReference type="Proteomes" id="UP001303760">
    <property type="component" value="Unassembled WGS sequence"/>
</dbReference>
<gene>
    <name evidence="2" type="ORF">C8A03DRAFT_19516</name>
</gene>
<dbReference type="InterPro" id="IPR052897">
    <property type="entry name" value="Sec-Metab_Biosynth_Hydrolase"/>
</dbReference>
<evidence type="ECO:0000259" key="1">
    <source>
        <dbReference type="Pfam" id="PF12697"/>
    </source>
</evidence>
<dbReference type="InterPro" id="IPR029058">
    <property type="entry name" value="AB_hydrolase_fold"/>
</dbReference>
<dbReference type="InterPro" id="IPR000073">
    <property type="entry name" value="AB_hydrolase_1"/>
</dbReference>
<dbReference type="PANTHER" id="PTHR37017">
    <property type="entry name" value="AB HYDROLASE-1 DOMAIN-CONTAINING PROTEIN-RELATED"/>
    <property type="match status" value="1"/>
</dbReference>
<protein>
    <recommendedName>
        <fullName evidence="1">AB hydrolase-1 domain-containing protein</fullName>
    </recommendedName>
</protein>
<accession>A0AAN7H6V5</accession>
<comment type="caution">
    <text evidence="2">The sequence shown here is derived from an EMBL/GenBank/DDBJ whole genome shotgun (WGS) entry which is preliminary data.</text>
</comment>
<evidence type="ECO:0000313" key="3">
    <source>
        <dbReference type="Proteomes" id="UP001303760"/>
    </source>
</evidence>
<organism evidence="2 3">
    <name type="scientific">Achaetomium macrosporum</name>
    <dbReference type="NCBI Taxonomy" id="79813"/>
    <lineage>
        <taxon>Eukaryota</taxon>
        <taxon>Fungi</taxon>
        <taxon>Dikarya</taxon>
        <taxon>Ascomycota</taxon>
        <taxon>Pezizomycotina</taxon>
        <taxon>Sordariomycetes</taxon>
        <taxon>Sordariomycetidae</taxon>
        <taxon>Sordariales</taxon>
        <taxon>Chaetomiaceae</taxon>
        <taxon>Achaetomium</taxon>
    </lineage>
</organism>
<reference evidence="2" key="1">
    <citation type="journal article" date="2023" name="Mol. Phylogenet. Evol.">
        <title>Genome-scale phylogeny and comparative genomics of the fungal order Sordariales.</title>
        <authorList>
            <person name="Hensen N."/>
            <person name="Bonometti L."/>
            <person name="Westerberg I."/>
            <person name="Brannstrom I.O."/>
            <person name="Guillou S."/>
            <person name="Cros-Aarteil S."/>
            <person name="Calhoun S."/>
            <person name="Haridas S."/>
            <person name="Kuo A."/>
            <person name="Mondo S."/>
            <person name="Pangilinan J."/>
            <person name="Riley R."/>
            <person name="LaButti K."/>
            <person name="Andreopoulos B."/>
            <person name="Lipzen A."/>
            <person name="Chen C."/>
            <person name="Yan M."/>
            <person name="Daum C."/>
            <person name="Ng V."/>
            <person name="Clum A."/>
            <person name="Steindorff A."/>
            <person name="Ohm R.A."/>
            <person name="Martin F."/>
            <person name="Silar P."/>
            <person name="Natvig D.O."/>
            <person name="Lalanne C."/>
            <person name="Gautier V."/>
            <person name="Ament-Velasquez S.L."/>
            <person name="Kruys A."/>
            <person name="Hutchinson M.I."/>
            <person name="Powell A.J."/>
            <person name="Barry K."/>
            <person name="Miller A.N."/>
            <person name="Grigoriev I.V."/>
            <person name="Debuchy R."/>
            <person name="Gladieux P."/>
            <person name="Hiltunen Thoren M."/>
            <person name="Johannesson H."/>
        </authorList>
    </citation>
    <scope>NUCLEOTIDE SEQUENCE</scope>
    <source>
        <strain evidence="2">CBS 532.94</strain>
    </source>
</reference>
<reference evidence="2" key="2">
    <citation type="submission" date="2023-05" db="EMBL/GenBank/DDBJ databases">
        <authorList>
            <consortium name="Lawrence Berkeley National Laboratory"/>
            <person name="Steindorff A."/>
            <person name="Hensen N."/>
            <person name="Bonometti L."/>
            <person name="Westerberg I."/>
            <person name="Brannstrom I.O."/>
            <person name="Guillou S."/>
            <person name="Cros-Aarteil S."/>
            <person name="Calhoun S."/>
            <person name="Haridas S."/>
            <person name="Kuo A."/>
            <person name="Mondo S."/>
            <person name="Pangilinan J."/>
            <person name="Riley R."/>
            <person name="Labutti K."/>
            <person name="Andreopoulos B."/>
            <person name="Lipzen A."/>
            <person name="Chen C."/>
            <person name="Yanf M."/>
            <person name="Daum C."/>
            <person name="Ng V."/>
            <person name="Clum A."/>
            <person name="Ohm R."/>
            <person name="Martin F."/>
            <person name="Silar P."/>
            <person name="Natvig D."/>
            <person name="Lalanne C."/>
            <person name="Gautier V."/>
            <person name="Ament-Velasquez S.L."/>
            <person name="Kruys A."/>
            <person name="Hutchinson M.I."/>
            <person name="Powell A.J."/>
            <person name="Barry K."/>
            <person name="Miller A.N."/>
            <person name="Grigoriev I.V."/>
            <person name="Debuchy R."/>
            <person name="Gladieux P."/>
            <person name="Thoren M.H."/>
            <person name="Johannesson H."/>
        </authorList>
    </citation>
    <scope>NUCLEOTIDE SEQUENCE</scope>
    <source>
        <strain evidence="2">CBS 532.94</strain>
    </source>
</reference>
<dbReference type="EMBL" id="MU860562">
    <property type="protein sequence ID" value="KAK4233417.1"/>
    <property type="molecule type" value="Genomic_DNA"/>
</dbReference>
<sequence>MRPYLQSLLASVAAALAIPNNPTEAAQQVTFHFVPGAFHGPWAFDLIRAELASRGFNKTSASTLPSVGNADPDVGLYADAAAVVLVVHSYGGAVSSNAVEGLSVQQRTAAGRRGGIISHIFLTALALRVGQTALDAFGGTISADWNVTDDGKFFSSSDPAPIFYNDVQNQTLVAQAVAALRPEPVKTLQQPSRYAPWTESFNVAFIHTSLDRAINISTQNAVSSQFPAGSFMATINTGHSPFLSQPKELADNLIAAYQHVISC</sequence>
<evidence type="ECO:0000313" key="2">
    <source>
        <dbReference type="EMBL" id="KAK4233417.1"/>
    </source>
</evidence>
<dbReference type="PANTHER" id="PTHR37017:SF11">
    <property type="entry name" value="ESTERASE_LIPASE_THIOESTERASE DOMAIN-CONTAINING PROTEIN"/>
    <property type="match status" value="1"/>
</dbReference>